<evidence type="ECO:0000313" key="3">
    <source>
        <dbReference type="Proteomes" id="UP000030745"/>
    </source>
</evidence>
<gene>
    <name evidence="2" type="ORF">SPRG_22234</name>
</gene>
<dbReference type="EMBL" id="KK583229">
    <property type="protein sequence ID" value="KDO25770.1"/>
    <property type="molecule type" value="Genomic_DNA"/>
</dbReference>
<dbReference type="Proteomes" id="UP000030745">
    <property type="component" value="Unassembled WGS sequence"/>
</dbReference>
<dbReference type="GeneID" id="24142617"/>
<evidence type="ECO:0000313" key="2">
    <source>
        <dbReference type="EMBL" id="KDO25770.1"/>
    </source>
</evidence>
<keyword evidence="3" id="KW-1185">Reference proteome</keyword>
<name>A0A067C9E5_SAPPC</name>
<feature type="region of interest" description="Disordered" evidence="1">
    <location>
        <begin position="40"/>
        <end position="62"/>
    </location>
</feature>
<proteinExistence type="predicted"/>
<dbReference type="RefSeq" id="XP_012203606.1">
    <property type="nucleotide sequence ID" value="XM_012348216.1"/>
</dbReference>
<accession>A0A067C9E5</accession>
<organism evidence="2 3">
    <name type="scientific">Saprolegnia parasitica (strain CBS 223.65)</name>
    <dbReference type="NCBI Taxonomy" id="695850"/>
    <lineage>
        <taxon>Eukaryota</taxon>
        <taxon>Sar</taxon>
        <taxon>Stramenopiles</taxon>
        <taxon>Oomycota</taxon>
        <taxon>Saprolegniomycetes</taxon>
        <taxon>Saprolegniales</taxon>
        <taxon>Saprolegniaceae</taxon>
        <taxon>Saprolegnia</taxon>
    </lineage>
</organism>
<protein>
    <submittedName>
        <fullName evidence="2">Uncharacterized protein</fullName>
    </submittedName>
</protein>
<dbReference type="AlphaFoldDB" id="A0A067C9E5"/>
<reference evidence="2 3" key="1">
    <citation type="journal article" date="2013" name="PLoS Genet.">
        <title>Distinctive expansion of potential virulence genes in the genome of the oomycete fish pathogen Saprolegnia parasitica.</title>
        <authorList>
            <person name="Jiang R.H."/>
            <person name="de Bruijn I."/>
            <person name="Haas B.J."/>
            <person name="Belmonte R."/>
            <person name="Lobach L."/>
            <person name="Christie J."/>
            <person name="van den Ackerveken G."/>
            <person name="Bottin A."/>
            <person name="Bulone V."/>
            <person name="Diaz-Moreno S.M."/>
            <person name="Dumas B."/>
            <person name="Fan L."/>
            <person name="Gaulin E."/>
            <person name="Govers F."/>
            <person name="Grenville-Briggs L.J."/>
            <person name="Horner N.R."/>
            <person name="Levin J.Z."/>
            <person name="Mammella M."/>
            <person name="Meijer H.J."/>
            <person name="Morris P."/>
            <person name="Nusbaum C."/>
            <person name="Oome S."/>
            <person name="Phillips A.J."/>
            <person name="van Rooyen D."/>
            <person name="Rzeszutek E."/>
            <person name="Saraiva M."/>
            <person name="Secombes C.J."/>
            <person name="Seidl M.F."/>
            <person name="Snel B."/>
            <person name="Stassen J.H."/>
            <person name="Sykes S."/>
            <person name="Tripathy S."/>
            <person name="van den Berg H."/>
            <person name="Vega-Arreguin J.C."/>
            <person name="Wawra S."/>
            <person name="Young S.K."/>
            <person name="Zeng Q."/>
            <person name="Dieguez-Uribeondo J."/>
            <person name="Russ C."/>
            <person name="Tyler B.M."/>
            <person name="van West P."/>
        </authorList>
    </citation>
    <scope>NUCLEOTIDE SEQUENCE [LARGE SCALE GENOMIC DNA]</scope>
    <source>
        <strain evidence="2 3">CBS 223.65</strain>
    </source>
</reference>
<evidence type="ECO:0000256" key="1">
    <source>
        <dbReference type="SAM" id="MobiDB-lite"/>
    </source>
</evidence>
<sequence length="417" mass="44786">MGATTTAPTVLLQDVAPAAHNPPPTIKVSEANVDVPIEGASSVQRPRPRQHATTARRTDAWSPDHRRIDKALASGAARHPTAALNPVDGSGHATAGYVACVSVKALSQGDRGCTRGSPRVLDDGRDKKMSKEDEDVVLTLLTKLTKMKISVDTLDVSTALKAMVEVSLRDVGSLLPKDTHDLVVLPYNEARAQMVLPIDLPTLPLGHCAAFVGQGKLELAPGIDPTRFIAIGGVQLDILLAGKHRLKKWKRDVQKLLEASAAIPVDPPRLGQPTTPQRIVGNPYIMASPSPRRIGGRLMTSPSARSLPSRSPQLIEFILPPSPVSSPANTKAGARLQAVVELDPIEAMKTAFNDAKTPKTLKTQKSSTQTRHFFFQVLLSKAFKLSSKMSTKETYKKHFTALLVAEAQAAIIAGYHN</sequence>
<dbReference type="KEGG" id="spar:SPRG_22234"/>
<feature type="region of interest" description="Disordered" evidence="1">
    <location>
        <begin position="267"/>
        <end position="286"/>
    </location>
</feature>
<dbReference type="VEuPathDB" id="FungiDB:SPRG_22234"/>